<keyword evidence="1" id="KW-0812">Transmembrane</keyword>
<keyword evidence="1" id="KW-0472">Membrane</keyword>
<accession>A0A512RPS2</accession>
<feature type="transmembrane region" description="Helical" evidence="1">
    <location>
        <begin position="17"/>
        <end position="37"/>
    </location>
</feature>
<dbReference type="Proteomes" id="UP000321436">
    <property type="component" value="Unassembled WGS sequence"/>
</dbReference>
<keyword evidence="1" id="KW-1133">Transmembrane helix</keyword>
<keyword evidence="3" id="KW-1185">Reference proteome</keyword>
<name>A0A512RPS2_9BACT</name>
<protein>
    <submittedName>
        <fullName evidence="2">Conjugative transposon protein TraK</fullName>
    </submittedName>
</protein>
<dbReference type="OrthoDB" id="1039148at2"/>
<reference evidence="2 3" key="1">
    <citation type="submission" date="2019-07" db="EMBL/GenBank/DDBJ databases">
        <title>Whole genome shotgun sequence of Chitinophaga cymbidii NBRC 109752.</title>
        <authorList>
            <person name="Hosoyama A."/>
            <person name="Uohara A."/>
            <person name="Ohji S."/>
            <person name="Ichikawa N."/>
        </authorList>
    </citation>
    <scope>NUCLEOTIDE SEQUENCE [LARGE SCALE GENOMIC DNA]</scope>
    <source>
        <strain evidence="2 3">NBRC 109752</strain>
    </source>
</reference>
<sequence length="205" mass="23686">MFEQFKNIDSAFKLSRVVAIVAIAGSILLCTYTIYATRQLIREKDSKVLVIANGKIFEAFADERGKYWGIEIRDHVKTFHFYFFTLQPDEIIIKRHINKALYLADNTAASEYNNLRESGYYSSLIAASISQEIESENIEIDLNTTPWKFRYTGKLRIIRTTNIVTRSLVTEGIIRITQPSDNNPHGMLIERWRVIENKDIGTSNR</sequence>
<dbReference type="InterPro" id="IPR022276">
    <property type="entry name" value="Conjug_transposon_TraK"/>
</dbReference>
<proteinExistence type="predicted"/>
<dbReference type="EMBL" id="BKAU01000005">
    <property type="protein sequence ID" value="GEP97692.1"/>
    <property type="molecule type" value="Genomic_DNA"/>
</dbReference>
<dbReference type="AlphaFoldDB" id="A0A512RPS2"/>
<evidence type="ECO:0000256" key="1">
    <source>
        <dbReference type="SAM" id="Phobius"/>
    </source>
</evidence>
<dbReference type="NCBIfam" id="TIGR03781">
    <property type="entry name" value="Bac_Flav_CT_K"/>
    <property type="match status" value="1"/>
</dbReference>
<organism evidence="2 3">
    <name type="scientific">Chitinophaga cymbidii</name>
    <dbReference type="NCBI Taxonomy" id="1096750"/>
    <lineage>
        <taxon>Bacteria</taxon>
        <taxon>Pseudomonadati</taxon>
        <taxon>Bacteroidota</taxon>
        <taxon>Chitinophagia</taxon>
        <taxon>Chitinophagales</taxon>
        <taxon>Chitinophagaceae</taxon>
        <taxon>Chitinophaga</taxon>
    </lineage>
</organism>
<dbReference type="RefSeq" id="WP_146865533.1">
    <property type="nucleotide sequence ID" value="NZ_BKAU01000005.1"/>
</dbReference>
<gene>
    <name evidence="2" type="ORF">CCY01nite_39520</name>
</gene>
<evidence type="ECO:0000313" key="2">
    <source>
        <dbReference type="EMBL" id="GEP97692.1"/>
    </source>
</evidence>
<evidence type="ECO:0000313" key="3">
    <source>
        <dbReference type="Proteomes" id="UP000321436"/>
    </source>
</evidence>
<comment type="caution">
    <text evidence="2">The sequence shown here is derived from an EMBL/GenBank/DDBJ whole genome shotgun (WGS) entry which is preliminary data.</text>
</comment>